<keyword evidence="2" id="KW-1277">Toxin-antitoxin system</keyword>
<dbReference type="AlphaFoldDB" id="A0A1J4TXQ1"/>
<dbReference type="EMBL" id="MNVB01000062">
    <property type="protein sequence ID" value="OIO16392.1"/>
    <property type="molecule type" value="Genomic_DNA"/>
</dbReference>
<evidence type="ECO:0000256" key="3">
    <source>
        <dbReference type="ARBA" id="ARBA00022722"/>
    </source>
</evidence>
<keyword evidence="3" id="KW-0540">Nuclease</keyword>
<keyword evidence="6" id="KW-0694">RNA-binding</keyword>
<comment type="similarity">
    <text evidence="1">Belongs to the HicA mRNA interferase family.</text>
</comment>
<organism evidence="8 9">
    <name type="scientific">Candidatus Kuenenbacteria bacterium CG1_02_38_13</name>
    <dbReference type="NCBI Taxonomy" id="1805235"/>
    <lineage>
        <taxon>Bacteria</taxon>
        <taxon>Candidatus Kueneniibacteriota</taxon>
    </lineage>
</organism>
<reference evidence="8 9" key="1">
    <citation type="journal article" date="2016" name="Environ. Microbiol.">
        <title>Genomic resolution of a cold subsurface aquifer community provides metabolic insights for novel microbes adapted to high CO concentrations.</title>
        <authorList>
            <person name="Probst A.J."/>
            <person name="Castelle C.J."/>
            <person name="Singh A."/>
            <person name="Brown C.T."/>
            <person name="Anantharaman K."/>
            <person name="Sharon I."/>
            <person name="Hug L.A."/>
            <person name="Burstein D."/>
            <person name="Emerson J.B."/>
            <person name="Thomas B.C."/>
            <person name="Banfield J.F."/>
        </authorList>
    </citation>
    <scope>NUCLEOTIDE SEQUENCE [LARGE SCALE GENOMIC DNA]</scope>
    <source>
        <strain evidence="8">CG1_02_38_13</strain>
    </source>
</reference>
<evidence type="ECO:0000256" key="1">
    <source>
        <dbReference type="ARBA" id="ARBA00006620"/>
    </source>
</evidence>
<dbReference type="InterPro" id="IPR038570">
    <property type="entry name" value="HicA_sf"/>
</dbReference>
<dbReference type="Pfam" id="PF07927">
    <property type="entry name" value="HicA_toxin"/>
    <property type="match status" value="1"/>
</dbReference>
<dbReference type="GO" id="GO:0004519">
    <property type="term" value="F:endonuclease activity"/>
    <property type="evidence" value="ECO:0007669"/>
    <property type="project" value="UniProtKB-KW"/>
</dbReference>
<dbReference type="Proteomes" id="UP000182465">
    <property type="component" value="Unassembled WGS sequence"/>
</dbReference>
<evidence type="ECO:0000313" key="8">
    <source>
        <dbReference type="EMBL" id="OIO16392.1"/>
    </source>
</evidence>
<dbReference type="SUPFAM" id="SSF54786">
    <property type="entry name" value="YcfA/nrd intein domain"/>
    <property type="match status" value="1"/>
</dbReference>
<evidence type="ECO:0000256" key="6">
    <source>
        <dbReference type="ARBA" id="ARBA00022884"/>
    </source>
</evidence>
<protein>
    <recommendedName>
        <fullName evidence="10">Toxin HicA</fullName>
    </recommendedName>
</protein>
<evidence type="ECO:0000256" key="7">
    <source>
        <dbReference type="ARBA" id="ARBA00023016"/>
    </source>
</evidence>
<sequence>MPKITPLSRKILMNKLKNLGFTGPLSATRHEYMIKEQHKIFIPNPHGGKDIGVPIIKTIIKQLGLSRDEFINL</sequence>
<evidence type="ECO:0000256" key="5">
    <source>
        <dbReference type="ARBA" id="ARBA00022801"/>
    </source>
</evidence>
<evidence type="ECO:0008006" key="10">
    <source>
        <dbReference type="Google" id="ProtNLM"/>
    </source>
</evidence>
<evidence type="ECO:0000256" key="2">
    <source>
        <dbReference type="ARBA" id="ARBA00022649"/>
    </source>
</evidence>
<comment type="caution">
    <text evidence="8">The sequence shown here is derived from an EMBL/GenBank/DDBJ whole genome shotgun (WGS) entry which is preliminary data.</text>
</comment>
<dbReference type="InterPro" id="IPR012933">
    <property type="entry name" value="HicA_mRNA_interferase"/>
</dbReference>
<evidence type="ECO:0000256" key="4">
    <source>
        <dbReference type="ARBA" id="ARBA00022759"/>
    </source>
</evidence>
<keyword evidence="7" id="KW-0346">Stress response</keyword>
<keyword evidence="4" id="KW-0255">Endonuclease</keyword>
<gene>
    <name evidence="8" type="ORF">AUJ29_02770</name>
</gene>
<evidence type="ECO:0000313" key="9">
    <source>
        <dbReference type="Proteomes" id="UP000182465"/>
    </source>
</evidence>
<accession>A0A1J4TXQ1</accession>
<name>A0A1J4TXQ1_9BACT</name>
<dbReference type="GO" id="GO:0016787">
    <property type="term" value="F:hydrolase activity"/>
    <property type="evidence" value="ECO:0007669"/>
    <property type="project" value="UniProtKB-KW"/>
</dbReference>
<dbReference type="GO" id="GO:0003729">
    <property type="term" value="F:mRNA binding"/>
    <property type="evidence" value="ECO:0007669"/>
    <property type="project" value="InterPro"/>
</dbReference>
<keyword evidence="5" id="KW-0378">Hydrolase</keyword>
<dbReference type="Gene3D" id="3.30.920.30">
    <property type="entry name" value="Hypothetical protein"/>
    <property type="match status" value="1"/>
</dbReference>
<proteinExistence type="inferred from homology"/>